<accession>A0A5J4NAF8</accession>
<organism evidence="2 3">
    <name type="scientific">Paragonimus westermani</name>
    <dbReference type="NCBI Taxonomy" id="34504"/>
    <lineage>
        <taxon>Eukaryota</taxon>
        <taxon>Metazoa</taxon>
        <taxon>Spiralia</taxon>
        <taxon>Lophotrochozoa</taxon>
        <taxon>Platyhelminthes</taxon>
        <taxon>Trematoda</taxon>
        <taxon>Digenea</taxon>
        <taxon>Plagiorchiida</taxon>
        <taxon>Troglotremata</taxon>
        <taxon>Troglotrematidae</taxon>
        <taxon>Paragonimus</taxon>
    </lineage>
</organism>
<keyword evidence="3" id="KW-1185">Reference proteome</keyword>
<gene>
    <name evidence="2" type="ORF">DEA37_0004856</name>
</gene>
<sequence length="118" mass="13731">MLLSRSLLFKHTNAFIGRPPQRTTTATDFLGYDWIAAMLDNQLRVRRTMSSPVHRHSDSAESLENWLSQTKLFDEIAHFRQMNSELCCSQDTTAYVIVLLFSFTALLIRTVCYRYHVI</sequence>
<protein>
    <submittedName>
        <fullName evidence="2">Uncharacterized protein</fullName>
    </submittedName>
</protein>
<dbReference type="Proteomes" id="UP000324629">
    <property type="component" value="Unassembled WGS sequence"/>
</dbReference>
<evidence type="ECO:0000313" key="2">
    <source>
        <dbReference type="EMBL" id="KAA3672457.1"/>
    </source>
</evidence>
<reference evidence="2 3" key="1">
    <citation type="journal article" date="2019" name="Gigascience">
        <title>Whole-genome sequence of the oriental lung fluke Paragonimus westermani.</title>
        <authorList>
            <person name="Oey H."/>
            <person name="Zakrzewski M."/>
            <person name="Narain K."/>
            <person name="Devi K.R."/>
            <person name="Agatsuma T."/>
            <person name="Nawaratna S."/>
            <person name="Gobert G.N."/>
            <person name="Jones M.K."/>
            <person name="Ragan M.A."/>
            <person name="McManus D.P."/>
            <person name="Krause L."/>
        </authorList>
    </citation>
    <scope>NUCLEOTIDE SEQUENCE [LARGE SCALE GENOMIC DNA]</scope>
    <source>
        <strain evidence="2 3">IND2009</strain>
    </source>
</reference>
<dbReference type="AlphaFoldDB" id="A0A5J4NAF8"/>
<evidence type="ECO:0000313" key="3">
    <source>
        <dbReference type="Proteomes" id="UP000324629"/>
    </source>
</evidence>
<feature type="transmembrane region" description="Helical" evidence="1">
    <location>
        <begin position="92"/>
        <end position="112"/>
    </location>
</feature>
<dbReference type="EMBL" id="QNGE01004885">
    <property type="protein sequence ID" value="KAA3672457.1"/>
    <property type="molecule type" value="Genomic_DNA"/>
</dbReference>
<keyword evidence="1" id="KW-1133">Transmembrane helix</keyword>
<evidence type="ECO:0000256" key="1">
    <source>
        <dbReference type="SAM" id="Phobius"/>
    </source>
</evidence>
<comment type="caution">
    <text evidence="2">The sequence shown here is derived from an EMBL/GenBank/DDBJ whole genome shotgun (WGS) entry which is preliminary data.</text>
</comment>
<name>A0A5J4NAF8_9TREM</name>
<keyword evidence="1" id="KW-0812">Transmembrane</keyword>
<keyword evidence="1" id="KW-0472">Membrane</keyword>
<proteinExistence type="predicted"/>